<comment type="caution">
    <text evidence="1">The sequence shown here is derived from an EMBL/GenBank/DDBJ whole genome shotgun (WGS) entry which is preliminary data.</text>
</comment>
<protein>
    <submittedName>
        <fullName evidence="1">Uncharacterized protein</fullName>
    </submittedName>
</protein>
<dbReference type="AlphaFoldDB" id="A0A0F9ENA7"/>
<feature type="non-terminal residue" evidence="1">
    <location>
        <position position="23"/>
    </location>
</feature>
<dbReference type="EMBL" id="LAZR01036246">
    <property type="protein sequence ID" value="KKL25353.1"/>
    <property type="molecule type" value="Genomic_DNA"/>
</dbReference>
<reference evidence="1" key="1">
    <citation type="journal article" date="2015" name="Nature">
        <title>Complex archaea that bridge the gap between prokaryotes and eukaryotes.</title>
        <authorList>
            <person name="Spang A."/>
            <person name="Saw J.H."/>
            <person name="Jorgensen S.L."/>
            <person name="Zaremba-Niedzwiedzka K."/>
            <person name="Martijn J."/>
            <person name="Lind A.E."/>
            <person name="van Eijk R."/>
            <person name="Schleper C."/>
            <person name="Guy L."/>
            <person name="Ettema T.J."/>
        </authorList>
    </citation>
    <scope>NUCLEOTIDE SEQUENCE</scope>
</reference>
<evidence type="ECO:0000313" key="1">
    <source>
        <dbReference type="EMBL" id="KKL25353.1"/>
    </source>
</evidence>
<proteinExistence type="predicted"/>
<name>A0A0F9ENA7_9ZZZZ</name>
<gene>
    <name evidence="1" type="ORF">LCGC14_2406180</name>
</gene>
<sequence>MISPSKYIEAKLNGLLTVIKLEE</sequence>
<accession>A0A0F9ENA7</accession>
<organism evidence="1">
    <name type="scientific">marine sediment metagenome</name>
    <dbReference type="NCBI Taxonomy" id="412755"/>
    <lineage>
        <taxon>unclassified sequences</taxon>
        <taxon>metagenomes</taxon>
        <taxon>ecological metagenomes</taxon>
    </lineage>
</organism>